<organism evidence="2 3">
    <name type="scientific">Carassius auratus</name>
    <name type="common">Goldfish</name>
    <dbReference type="NCBI Taxonomy" id="7957"/>
    <lineage>
        <taxon>Eukaryota</taxon>
        <taxon>Metazoa</taxon>
        <taxon>Chordata</taxon>
        <taxon>Craniata</taxon>
        <taxon>Vertebrata</taxon>
        <taxon>Euteleostomi</taxon>
        <taxon>Actinopterygii</taxon>
        <taxon>Neopterygii</taxon>
        <taxon>Teleostei</taxon>
        <taxon>Ostariophysi</taxon>
        <taxon>Cypriniformes</taxon>
        <taxon>Cyprinidae</taxon>
        <taxon>Cyprininae</taxon>
        <taxon>Carassius</taxon>
    </lineage>
</organism>
<dbReference type="KEGG" id="caua:113113871"/>
<dbReference type="AlphaFoldDB" id="A0A6P6QUW8"/>
<dbReference type="Proteomes" id="UP000515129">
    <property type="component" value="Chromosome 14"/>
</dbReference>
<protein>
    <submittedName>
        <fullName evidence="3">DNA helicase MCM9-like</fullName>
    </submittedName>
</protein>
<proteinExistence type="predicted"/>
<evidence type="ECO:0000313" key="3">
    <source>
        <dbReference type="RefSeq" id="XP_026136180.1"/>
    </source>
</evidence>
<name>A0A6P6QUW8_CARAU</name>
<dbReference type="GeneID" id="113113871"/>
<accession>A0A6P6QUW8</accession>
<reference evidence="3" key="1">
    <citation type="submission" date="2025-08" db="UniProtKB">
        <authorList>
            <consortium name="RefSeq"/>
        </authorList>
    </citation>
    <scope>IDENTIFICATION</scope>
    <source>
        <strain evidence="3">Wakin</strain>
        <tissue evidence="3">Muscle</tissue>
    </source>
</reference>
<feature type="compositionally biased region" description="Basic residues" evidence="1">
    <location>
        <begin position="118"/>
        <end position="127"/>
    </location>
</feature>
<evidence type="ECO:0000313" key="2">
    <source>
        <dbReference type="Proteomes" id="UP000515129"/>
    </source>
</evidence>
<evidence type="ECO:0000256" key="1">
    <source>
        <dbReference type="SAM" id="MobiDB-lite"/>
    </source>
</evidence>
<feature type="region of interest" description="Disordered" evidence="1">
    <location>
        <begin position="105"/>
        <end position="134"/>
    </location>
</feature>
<keyword evidence="2" id="KW-1185">Reference proteome</keyword>
<dbReference type="RefSeq" id="XP_026136180.1">
    <property type="nucleotide sequence ID" value="XM_026280395.1"/>
</dbReference>
<gene>
    <name evidence="3" type="primary">LOC113113871</name>
</gene>
<sequence length="134" mass="14653">MTTDSDTSLDWFQFLSSSTCTGSVVHTFPIITSTQNATTTLGTTVLPSNSRSLRHKVSVWEKDEDSSAVEAVVEGGSKKLRAKRLKEIKASLLLNKERVLGETGDDLEKMFSHITPKTGKKPSKRKNTAISPLS</sequence>